<dbReference type="PANTHER" id="PTHR48090">
    <property type="entry name" value="UNDECAPRENYL-PHOSPHATE 4-DEOXY-4-FORMAMIDO-L-ARABINOSE TRANSFERASE-RELATED"/>
    <property type="match status" value="1"/>
</dbReference>
<name>A0A101H037_9BACT</name>
<comment type="similarity">
    <text evidence="2">Belongs to the glycosyltransferase 2 family.</text>
</comment>
<feature type="domain" description="Glycosyltransferase 2-like" evidence="6">
    <location>
        <begin position="13"/>
        <end position="142"/>
    </location>
</feature>
<organism evidence="7 8">
    <name type="scientific">Mesotoga infera</name>
    <dbReference type="NCBI Taxonomy" id="1236046"/>
    <lineage>
        <taxon>Bacteria</taxon>
        <taxon>Thermotogati</taxon>
        <taxon>Thermotogota</taxon>
        <taxon>Thermotogae</taxon>
        <taxon>Kosmotogales</taxon>
        <taxon>Kosmotogaceae</taxon>
        <taxon>Mesotoga</taxon>
    </lineage>
</organism>
<evidence type="ECO:0000313" key="8">
    <source>
        <dbReference type="Proteomes" id="UP000054260"/>
    </source>
</evidence>
<reference evidence="8" key="1">
    <citation type="journal article" date="2015" name="MBio">
        <title>Genome-Resolved Metagenomic Analysis Reveals Roles for Candidate Phyla and Other Microbial Community Members in Biogeochemical Transformations in Oil Reservoirs.</title>
        <authorList>
            <person name="Hu P."/>
            <person name="Tom L."/>
            <person name="Singh A."/>
            <person name="Thomas B.C."/>
            <person name="Baker B.J."/>
            <person name="Piceno Y.M."/>
            <person name="Andersen G.L."/>
            <person name="Banfield J.F."/>
        </authorList>
    </citation>
    <scope>NUCLEOTIDE SEQUENCE [LARGE SCALE GENOMIC DNA]</scope>
</reference>
<dbReference type="Gene3D" id="3.90.550.10">
    <property type="entry name" value="Spore Coat Polysaccharide Biosynthesis Protein SpsA, Chain A"/>
    <property type="match status" value="1"/>
</dbReference>
<evidence type="ECO:0000259" key="6">
    <source>
        <dbReference type="Pfam" id="PF00535"/>
    </source>
</evidence>
<evidence type="ECO:0000256" key="4">
    <source>
        <dbReference type="ARBA" id="ARBA00022679"/>
    </source>
</evidence>
<comment type="caution">
    <text evidence="7">The sequence shown here is derived from an EMBL/GenBank/DDBJ whole genome shotgun (WGS) entry which is preliminary data.</text>
</comment>
<evidence type="ECO:0000313" key="7">
    <source>
        <dbReference type="EMBL" id="KUK67863.1"/>
    </source>
</evidence>
<dbReference type="Pfam" id="PF00535">
    <property type="entry name" value="Glycos_transf_2"/>
    <property type="match status" value="1"/>
</dbReference>
<proteinExistence type="inferred from homology"/>
<keyword evidence="4 7" id="KW-0808">Transferase</keyword>
<dbReference type="InterPro" id="IPR029044">
    <property type="entry name" value="Nucleotide-diphossugar_trans"/>
</dbReference>
<keyword evidence="5" id="KW-0460">Magnesium</keyword>
<dbReference type="PATRIC" id="fig|1236046.6.peg.670"/>
<gene>
    <name evidence="7" type="ORF">XD86_0548</name>
</gene>
<accession>A0A101H037</accession>
<evidence type="ECO:0000256" key="5">
    <source>
        <dbReference type="ARBA" id="ARBA00022842"/>
    </source>
</evidence>
<dbReference type="CDD" id="cd00761">
    <property type="entry name" value="Glyco_tranf_GTA_type"/>
    <property type="match status" value="1"/>
</dbReference>
<dbReference type="AlphaFoldDB" id="A0A101H037"/>
<evidence type="ECO:0000256" key="3">
    <source>
        <dbReference type="ARBA" id="ARBA00022676"/>
    </source>
</evidence>
<evidence type="ECO:0000256" key="2">
    <source>
        <dbReference type="ARBA" id="ARBA00006739"/>
    </source>
</evidence>
<comment type="cofactor">
    <cofactor evidence="1">
        <name>Mg(2+)</name>
        <dbReference type="ChEBI" id="CHEBI:18420"/>
    </cofactor>
</comment>
<dbReference type="PANTHER" id="PTHR48090:SF10">
    <property type="entry name" value="GLUCOSYL-3-PHOSPHOGLYCERATE SYNTHASE"/>
    <property type="match status" value="1"/>
</dbReference>
<keyword evidence="3" id="KW-0328">Glycosyltransferase</keyword>
<sequence>MPGLNHKSYDIVVGIPSYNNSNTIKYVVETAAKGLGQFFPSLRGCIINSDGGSTDNTEEVFYSASSSGTDLLSFRYRGISGKGSAMRSIMEKALTLDAQAVVFLDSDLRSVEPFWIDRLARPIFEKNAAYVTPYYIRHKYDGTITNSICYPLTTALYGKKIRQPIGGDFGVGREMLDYYISVSEETWKSDVSRFGIDIWMTTSAINEARGSIYQAAFESPIYGEVAAGVPESVEVDLGNMILKCYEGIKEQEGFIGEILGSEISHELFLLGKANAMIDDDLWVRIIYRIASRYRNVALRKRLIELLVPLYFGRVASFVSRTGEMTQEDAEKETDRLLEKFVNAKDELISIWEKSSE</sequence>
<dbReference type="EMBL" id="LGGH01000061">
    <property type="protein sequence ID" value="KUK67863.1"/>
    <property type="molecule type" value="Genomic_DNA"/>
</dbReference>
<dbReference type="SUPFAM" id="SSF53448">
    <property type="entry name" value="Nucleotide-diphospho-sugar transferases"/>
    <property type="match status" value="1"/>
</dbReference>
<protein>
    <submittedName>
        <fullName evidence="7">Glycosyl transferase</fullName>
    </submittedName>
</protein>
<dbReference type="InterPro" id="IPR050256">
    <property type="entry name" value="Glycosyltransferase_2"/>
</dbReference>
<dbReference type="InterPro" id="IPR001173">
    <property type="entry name" value="Glyco_trans_2-like"/>
</dbReference>
<dbReference type="GO" id="GO:0016757">
    <property type="term" value="F:glycosyltransferase activity"/>
    <property type="evidence" value="ECO:0007669"/>
    <property type="project" value="UniProtKB-KW"/>
</dbReference>
<dbReference type="Proteomes" id="UP000054260">
    <property type="component" value="Unassembled WGS sequence"/>
</dbReference>
<evidence type="ECO:0000256" key="1">
    <source>
        <dbReference type="ARBA" id="ARBA00001946"/>
    </source>
</evidence>